<dbReference type="Pfam" id="PF15705">
    <property type="entry name" value="TMEM132_N"/>
    <property type="match status" value="1"/>
</dbReference>
<feature type="domain" description="Transmembrane protein family 132 fourth" evidence="11">
    <location>
        <begin position="406"/>
        <end position="502"/>
    </location>
</feature>
<dbReference type="RefSeq" id="XP_030623883.1">
    <property type="nucleotide sequence ID" value="XM_030768023.1"/>
</dbReference>
<sequence>MLLMTVVITLSTATQGLKVEELSDDPWIHAPLPVFPPISYQILNAESLFLSETNRYPMGNSSLQAQRQSFILTGLSGQPAINASYGPMSVEQVVPLDLIHTGPRVRPFILTRQVRSSAPLIRLLFQAVGRKGFISEGTDQTDPGQNDEGFICMTAYAFWETREVRTTCSVPADGGFCLAHLKPEPMWFSPGSTRSSREQRGEMRNNIVELYYQTRPSPTSHCTPQDSKQRKGPIQMNADSLGSTMKRIGKVSLLRSPPGNPTFMRLRLGGAVVIQTSSKPLRPTDTATFYVFLSSISPVEHFILRATVRKGISFSTARPSDSHLWDIVLEPERGSSPQTISVICQRKTAVSGKRGLLEVLQLDFETEESSDQSASQVITWRLELPGNRRDEGVMKIYTTPKDYVGMTPLLMETELLNTAVLTGKKVTVPVRVLAVEADGSITDITNSTRCQSTDEEVLKVSESCDYVFMNGEETRGKTRMTVNFTYSYLSAQLELSVWMPHLPLQIEMSDPELSQIKGWRVPVTSGKRMSWDSEEEEERKGKGCMLQYQQSLVRVLTVFSAETSDLSTDPNRDPNSSALTFFLGPEWQVDITRLVRYSLRVKDPSIARLQGGTVLSGKSVGVTTIQVVSPLSEAVLAERMVRVLDDKVSITELGVQLVSGLSLSLQLSPGSNRAIIATATTKEVLQSPKQEAVVGLWIQFSDGSLTPLDLFDPSGYTLTVTSLNERVVSVRKESPPFSVVAEGEGQGLLLRAELAICEACQKSKRKSKLAVGGGTIKAEFQSGWEHGEIVRVEEKGGSDYGNDGGVPEKDSKMSLSSSRGLQDNLSNTLAGLQESVIRMVTSSTRSTLQEAAGVDISTMNPINRAHVSTTIKPSVDKVLVTVGRGGTVRRNYGNLVDGSDFPSQVEMPKKRPPLVKSDLVRTFGALTDLEVGMYSLIGVSCLAIVAFVLNCASYRLRVRNKKSPVQNQGPPEHRHHWVRLGSALEHVTTVPVAAACKQGLPRDIHSAVGTGEERTATLGRRCNTLPPRPHPTAGRSATLLAKPVRTEPLHSPTSKRNQVQFTTFTTLDIKHLTALKRNGLDINWSSQAGGCGQSGACIQTGNGTESKGYLSDVPWPVVQPGARV</sequence>
<dbReference type="AlphaFoldDB" id="A0A6J2UVY8"/>
<feature type="domain" description="Transmembrane protein TMEM132 fifth" evidence="14">
    <location>
        <begin position="505"/>
        <end position="648"/>
    </location>
</feature>
<feature type="domain" description="Transmembrane protein TMEM132 second Ig-like" evidence="13">
    <location>
        <begin position="104"/>
        <end position="241"/>
    </location>
</feature>
<evidence type="ECO:0000259" key="14">
    <source>
        <dbReference type="Pfam" id="PF23486"/>
    </source>
</evidence>
<dbReference type="InterPro" id="IPR055424">
    <property type="entry name" value="Ig_TMEM132_6th"/>
</dbReference>
<dbReference type="Pfam" id="PF23039">
    <property type="entry name" value="TMEM132_3rd"/>
    <property type="match status" value="1"/>
</dbReference>
<keyword evidence="4 7" id="KW-1133">Transmembrane helix</keyword>
<feature type="transmembrane region" description="Helical" evidence="7">
    <location>
        <begin position="931"/>
        <end position="952"/>
    </location>
</feature>
<evidence type="ECO:0000259" key="9">
    <source>
        <dbReference type="Pfam" id="PF15705"/>
    </source>
</evidence>
<dbReference type="Pfam" id="PF16070">
    <property type="entry name" value="Ig_TMEM132_4th"/>
    <property type="match status" value="1"/>
</dbReference>
<dbReference type="InterPro" id="IPR055422">
    <property type="entry name" value="Ig_TMEM132_2nd"/>
</dbReference>
<dbReference type="InterPro" id="IPR031436">
    <property type="entry name" value="TMEM132_C"/>
</dbReference>
<dbReference type="InterPro" id="IPR026307">
    <property type="entry name" value="TMEM132"/>
</dbReference>
<evidence type="ECO:0000256" key="1">
    <source>
        <dbReference type="ARBA" id="ARBA00004479"/>
    </source>
</evidence>
<dbReference type="Pfam" id="PF23481">
    <property type="entry name" value="Ig_TMEM132_2nd"/>
    <property type="match status" value="1"/>
</dbReference>
<feature type="domain" description="Transmembrane protein TMEM132 sixth" evidence="15">
    <location>
        <begin position="649"/>
        <end position="762"/>
    </location>
</feature>
<gene>
    <name evidence="17" type="primary">LOC115807151</name>
</gene>
<dbReference type="Pfam" id="PF15706">
    <property type="entry name" value="TMEM132_C"/>
    <property type="match status" value="1"/>
</dbReference>
<dbReference type="FunCoup" id="A0A6J2UVY8">
    <property type="interactions" value="54"/>
</dbReference>
<keyword evidence="16" id="KW-1185">Reference proteome</keyword>
<dbReference type="Pfam" id="PF23487">
    <property type="entry name" value="Ig_TMEM132_6th"/>
    <property type="match status" value="1"/>
</dbReference>
<feature type="region of interest" description="Disordered" evidence="6">
    <location>
        <begin position="792"/>
        <end position="820"/>
    </location>
</feature>
<evidence type="ECO:0000256" key="5">
    <source>
        <dbReference type="ARBA" id="ARBA00023136"/>
    </source>
</evidence>
<evidence type="ECO:0000256" key="3">
    <source>
        <dbReference type="ARBA" id="ARBA00022692"/>
    </source>
</evidence>
<comment type="similarity">
    <text evidence="2">Belongs to the TMEM132 family.</text>
</comment>
<reference evidence="17" key="1">
    <citation type="submission" date="2025-08" db="UniProtKB">
        <authorList>
            <consortium name="RefSeq"/>
        </authorList>
    </citation>
    <scope>IDENTIFICATION</scope>
</reference>
<evidence type="ECO:0000259" key="12">
    <source>
        <dbReference type="Pfam" id="PF23039"/>
    </source>
</evidence>
<feature type="domain" description="Transmembrane protein TMEM132 N-terminal" evidence="9">
    <location>
        <begin position="38"/>
        <end position="98"/>
    </location>
</feature>
<organism evidence="16 17">
    <name type="scientific">Chanos chanos</name>
    <name type="common">Milkfish</name>
    <name type="synonym">Mugil chanos</name>
    <dbReference type="NCBI Taxonomy" id="29144"/>
    <lineage>
        <taxon>Eukaryota</taxon>
        <taxon>Metazoa</taxon>
        <taxon>Chordata</taxon>
        <taxon>Craniata</taxon>
        <taxon>Vertebrata</taxon>
        <taxon>Euteleostomi</taxon>
        <taxon>Actinopterygii</taxon>
        <taxon>Neopterygii</taxon>
        <taxon>Teleostei</taxon>
        <taxon>Ostariophysi</taxon>
        <taxon>Gonorynchiformes</taxon>
        <taxon>Chanidae</taxon>
        <taxon>Chanos</taxon>
    </lineage>
</organism>
<evidence type="ECO:0000256" key="8">
    <source>
        <dbReference type="SAM" id="SignalP"/>
    </source>
</evidence>
<proteinExistence type="inferred from homology"/>
<dbReference type="GO" id="GO:0016020">
    <property type="term" value="C:membrane"/>
    <property type="evidence" value="ECO:0007669"/>
    <property type="project" value="UniProtKB-SubCell"/>
</dbReference>
<dbReference type="PANTHER" id="PTHR13388">
    <property type="entry name" value="DETONATOR, ISOFORM E"/>
    <property type="match status" value="1"/>
</dbReference>
<dbReference type="GeneID" id="115807151"/>
<protein>
    <submittedName>
        <fullName evidence="17">Transmembrane protein 132D</fullName>
    </submittedName>
</protein>
<evidence type="ECO:0000313" key="17">
    <source>
        <dbReference type="RefSeq" id="XP_030623883.1"/>
    </source>
</evidence>
<dbReference type="InterPro" id="IPR031435">
    <property type="entry name" value="TMEM132_N"/>
</dbReference>
<dbReference type="InParanoid" id="A0A6J2UVY8"/>
<dbReference type="OrthoDB" id="10026202at2759"/>
<evidence type="ECO:0000259" key="15">
    <source>
        <dbReference type="Pfam" id="PF23487"/>
    </source>
</evidence>
<evidence type="ECO:0000256" key="2">
    <source>
        <dbReference type="ARBA" id="ARBA00006166"/>
    </source>
</evidence>
<evidence type="ECO:0000313" key="16">
    <source>
        <dbReference type="Proteomes" id="UP000504632"/>
    </source>
</evidence>
<keyword evidence="3 7" id="KW-0812">Transmembrane</keyword>
<feature type="domain" description="Transmembrane protein TMEM132 C-terminal" evidence="10">
    <location>
        <begin position="900"/>
        <end position="983"/>
    </location>
</feature>
<dbReference type="InterPro" id="IPR055423">
    <property type="entry name" value="Ig_TMEM132_5th"/>
</dbReference>
<dbReference type="Proteomes" id="UP000504632">
    <property type="component" value="Chromosome 3"/>
</dbReference>
<evidence type="ECO:0000256" key="4">
    <source>
        <dbReference type="ARBA" id="ARBA00022989"/>
    </source>
</evidence>
<dbReference type="InterPro" id="IPR031437">
    <property type="entry name" value="Ig_TMEM132_4th"/>
</dbReference>
<accession>A0A6J2UVY8</accession>
<name>A0A6J2UVY8_CHACN</name>
<evidence type="ECO:0000256" key="7">
    <source>
        <dbReference type="SAM" id="Phobius"/>
    </source>
</evidence>
<evidence type="ECO:0000259" key="11">
    <source>
        <dbReference type="Pfam" id="PF16070"/>
    </source>
</evidence>
<dbReference type="PANTHER" id="PTHR13388:SF26">
    <property type="entry name" value="SI:DKEY-1D7.3"/>
    <property type="match status" value="1"/>
</dbReference>
<feature type="chain" id="PRO_5026995931" evidence="8">
    <location>
        <begin position="17"/>
        <end position="1124"/>
    </location>
</feature>
<evidence type="ECO:0000259" key="10">
    <source>
        <dbReference type="Pfam" id="PF15706"/>
    </source>
</evidence>
<dbReference type="InterPro" id="IPR055421">
    <property type="entry name" value="TMEM132_3rd"/>
</dbReference>
<feature type="domain" description="Transmembrane protein TMEM132 cohesin-like" evidence="12">
    <location>
        <begin position="263"/>
        <end position="403"/>
    </location>
</feature>
<evidence type="ECO:0000259" key="13">
    <source>
        <dbReference type="Pfam" id="PF23481"/>
    </source>
</evidence>
<keyword evidence="5 7" id="KW-0472">Membrane</keyword>
<evidence type="ECO:0000256" key="6">
    <source>
        <dbReference type="SAM" id="MobiDB-lite"/>
    </source>
</evidence>
<dbReference type="Pfam" id="PF23486">
    <property type="entry name" value="Ig_TMEM132_5th"/>
    <property type="match status" value="1"/>
</dbReference>
<comment type="subcellular location">
    <subcellularLocation>
        <location evidence="1">Membrane</location>
        <topology evidence="1">Single-pass type I membrane protein</topology>
    </subcellularLocation>
</comment>
<feature type="signal peptide" evidence="8">
    <location>
        <begin position="1"/>
        <end position="16"/>
    </location>
</feature>
<keyword evidence="8" id="KW-0732">Signal</keyword>